<accession>A0ABT9LY43</accession>
<reference evidence="6 7" key="1">
    <citation type="submission" date="2023-07" db="EMBL/GenBank/DDBJ databases">
        <title>Genomic Encyclopedia of Type Strains, Phase IV (KMG-IV): sequencing the most valuable type-strain genomes for metagenomic binning, comparative biology and taxonomic classification.</title>
        <authorList>
            <person name="Goeker M."/>
        </authorList>
    </citation>
    <scope>NUCLEOTIDE SEQUENCE [LARGE SCALE GENOMIC DNA]</scope>
    <source>
        <strain evidence="6 7">DSM 25924</strain>
    </source>
</reference>
<organism evidence="6 7">
    <name type="scientific">Alicyclobacillus tolerans</name>
    <dbReference type="NCBI Taxonomy" id="90970"/>
    <lineage>
        <taxon>Bacteria</taxon>
        <taxon>Bacillati</taxon>
        <taxon>Bacillota</taxon>
        <taxon>Bacilli</taxon>
        <taxon>Bacillales</taxon>
        <taxon>Alicyclobacillaceae</taxon>
        <taxon>Alicyclobacillus</taxon>
    </lineage>
</organism>
<keyword evidence="3" id="KW-0804">Transcription</keyword>
<feature type="region of interest" description="Disordered" evidence="4">
    <location>
        <begin position="221"/>
        <end position="241"/>
    </location>
</feature>
<keyword evidence="7" id="KW-1185">Reference proteome</keyword>
<dbReference type="PANTHER" id="PTHR43537">
    <property type="entry name" value="TRANSCRIPTIONAL REGULATOR, GNTR FAMILY"/>
    <property type="match status" value="1"/>
</dbReference>
<feature type="compositionally biased region" description="Basic and acidic residues" evidence="4">
    <location>
        <begin position="231"/>
        <end position="241"/>
    </location>
</feature>
<dbReference type="RefSeq" id="WP_306954902.1">
    <property type="nucleotide sequence ID" value="NZ_JAURUO010000011.1"/>
</dbReference>
<dbReference type="InterPro" id="IPR008920">
    <property type="entry name" value="TF_FadR/GntR_C"/>
</dbReference>
<dbReference type="EMBL" id="JAURUO010000011">
    <property type="protein sequence ID" value="MDP9729183.1"/>
    <property type="molecule type" value="Genomic_DNA"/>
</dbReference>
<feature type="domain" description="HTH gntR-type" evidence="5">
    <location>
        <begin position="4"/>
        <end position="72"/>
    </location>
</feature>
<name>A0ABT9LY43_9BACL</name>
<evidence type="ECO:0000259" key="5">
    <source>
        <dbReference type="PROSITE" id="PS50949"/>
    </source>
</evidence>
<dbReference type="SUPFAM" id="SSF46785">
    <property type="entry name" value="Winged helix' DNA-binding domain"/>
    <property type="match status" value="1"/>
</dbReference>
<dbReference type="Pfam" id="PF00392">
    <property type="entry name" value="GntR"/>
    <property type="match status" value="1"/>
</dbReference>
<dbReference type="PROSITE" id="PS50949">
    <property type="entry name" value="HTH_GNTR"/>
    <property type="match status" value="1"/>
</dbReference>
<keyword evidence="6" id="KW-0670">Pyruvate</keyword>
<dbReference type="Proteomes" id="UP001229209">
    <property type="component" value="Unassembled WGS sequence"/>
</dbReference>
<sequence>MESHKLYMRVAQKIRSQIESGEYRPGTKLPPLAHLAETYQCSRATVREALGMLRGQGLVEFRHGDGTYVRTASVEMWMEPLEAAWLLGIGEVEDLLDTLIAVLAGVATVAARERGSRDYSSLSYAVFEMECAAHHMEARLSAELRFFEVLAQVAENSILENAFRILQEPFRSALRVLGLPGDLGISICRDLYHAVQMEKVREAREIVYRYGDQLRSAVARARQGEMDADATEEKKPTKADR</sequence>
<dbReference type="SUPFAM" id="SSF48008">
    <property type="entry name" value="GntR ligand-binding domain-like"/>
    <property type="match status" value="1"/>
</dbReference>
<keyword evidence="2" id="KW-0238">DNA-binding</keyword>
<evidence type="ECO:0000313" key="7">
    <source>
        <dbReference type="Proteomes" id="UP001229209"/>
    </source>
</evidence>
<dbReference type="SMART" id="SM00345">
    <property type="entry name" value="HTH_GNTR"/>
    <property type="match status" value="1"/>
</dbReference>
<evidence type="ECO:0000256" key="1">
    <source>
        <dbReference type="ARBA" id="ARBA00023015"/>
    </source>
</evidence>
<dbReference type="PRINTS" id="PR00035">
    <property type="entry name" value="HTHGNTR"/>
</dbReference>
<evidence type="ECO:0000256" key="4">
    <source>
        <dbReference type="SAM" id="MobiDB-lite"/>
    </source>
</evidence>
<dbReference type="InterPro" id="IPR036390">
    <property type="entry name" value="WH_DNA-bd_sf"/>
</dbReference>
<dbReference type="InterPro" id="IPR000524">
    <property type="entry name" value="Tscrpt_reg_HTH_GntR"/>
</dbReference>
<evidence type="ECO:0000313" key="6">
    <source>
        <dbReference type="EMBL" id="MDP9729183.1"/>
    </source>
</evidence>
<evidence type="ECO:0000256" key="3">
    <source>
        <dbReference type="ARBA" id="ARBA00023163"/>
    </source>
</evidence>
<gene>
    <name evidence="6" type="ORF">J2S04_002152</name>
</gene>
<proteinExistence type="predicted"/>
<evidence type="ECO:0000256" key="2">
    <source>
        <dbReference type="ARBA" id="ARBA00023125"/>
    </source>
</evidence>
<comment type="caution">
    <text evidence="6">The sequence shown here is derived from an EMBL/GenBank/DDBJ whole genome shotgun (WGS) entry which is preliminary data.</text>
</comment>
<dbReference type="CDD" id="cd07377">
    <property type="entry name" value="WHTH_GntR"/>
    <property type="match status" value="1"/>
</dbReference>
<dbReference type="Gene3D" id="1.10.10.10">
    <property type="entry name" value="Winged helix-like DNA-binding domain superfamily/Winged helix DNA-binding domain"/>
    <property type="match status" value="1"/>
</dbReference>
<keyword evidence="1" id="KW-0805">Transcription regulation</keyword>
<dbReference type="InterPro" id="IPR036388">
    <property type="entry name" value="WH-like_DNA-bd_sf"/>
</dbReference>
<protein>
    <submittedName>
        <fullName evidence="6">GntR family transcriptional repressor for pyruvate dehydrogenase complex</fullName>
    </submittedName>
</protein>
<dbReference type="PANTHER" id="PTHR43537:SF5">
    <property type="entry name" value="UXU OPERON TRANSCRIPTIONAL REGULATOR"/>
    <property type="match status" value="1"/>
</dbReference>